<dbReference type="EMBL" id="FJUX01000056">
    <property type="protein sequence ID" value="CZT02510.1"/>
    <property type="molecule type" value="Genomic_DNA"/>
</dbReference>
<protein>
    <submittedName>
        <fullName evidence="1">Uncharacterized protein</fullName>
    </submittedName>
</protein>
<accession>A0A1E1KWD7</accession>
<organism evidence="1 2">
    <name type="scientific">Rhynchosporium agropyri</name>
    <dbReference type="NCBI Taxonomy" id="914238"/>
    <lineage>
        <taxon>Eukaryota</taxon>
        <taxon>Fungi</taxon>
        <taxon>Dikarya</taxon>
        <taxon>Ascomycota</taxon>
        <taxon>Pezizomycotina</taxon>
        <taxon>Leotiomycetes</taxon>
        <taxon>Helotiales</taxon>
        <taxon>Ploettnerulaceae</taxon>
        <taxon>Rhynchosporium</taxon>
    </lineage>
</organism>
<reference evidence="2" key="1">
    <citation type="submission" date="2016-03" db="EMBL/GenBank/DDBJ databases">
        <authorList>
            <person name="Guldener U."/>
        </authorList>
    </citation>
    <scope>NUCLEOTIDE SEQUENCE [LARGE SCALE GENOMIC DNA]</scope>
    <source>
        <strain evidence="2">04CH-RAC-A.6.1</strain>
    </source>
</reference>
<dbReference type="Proteomes" id="UP000178912">
    <property type="component" value="Unassembled WGS sequence"/>
</dbReference>
<dbReference type="AlphaFoldDB" id="A0A1E1KWD7"/>
<keyword evidence="2" id="KW-1185">Reference proteome</keyword>
<evidence type="ECO:0000313" key="2">
    <source>
        <dbReference type="Proteomes" id="UP000178912"/>
    </source>
</evidence>
<name>A0A1E1KWD7_9HELO</name>
<evidence type="ECO:0000313" key="1">
    <source>
        <dbReference type="EMBL" id="CZT02510.1"/>
    </source>
</evidence>
<proteinExistence type="predicted"/>
<sequence length="189" mass="21580">MALSTVISESDSSSGAMDNYRTRAEEFRGVAAEQHKFIQTRRICLSAKPEISAKSAAAVPYTTFDFTGEYFVENAGRLIPRAKDTAGNRLKDNNLIVERIAEYDLIGKMRNLSLCQWHVLRSDCSNHRKEKCKRNHDTYRRPLPAREYDALWFSQEWDTARSWRNTATAMTNIASIGTMITSQFVTIQC</sequence>
<dbReference type="OrthoDB" id="2270193at2759"/>
<gene>
    <name evidence="1" type="ORF">RAG0_09644</name>
</gene>